<evidence type="ECO:0000256" key="1">
    <source>
        <dbReference type="SAM" id="Phobius"/>
    </source>
</evidence>
<keyword evidence="1" id="KW-0812">Transmembrane</keyword>
<dbReference type="AlphaFoldDB" id="A0A1I7WQW4"/>
<sequence>MDEHFPLVVSIVDDVVRVQIQTVSYTMLIGSIQRRCYPIHTLLLAKEISYTGTPSAKFQKRKNIFTVHVTWPGVIHTQSNKYYQFQMDLLVVSSSFLFCGTMCGVLGLF</sequence>
<reference evidence="3" key="1">
    <citation type="submission" date="2016-11" db="UniProtKB">
        <authorList>
            <consortium name="WormBaseParasite"/>
        </authorList>
    </citation>
    <scope>IDENTIFICATION</scope>
</reference>
<evidence type="ECO:0000313" key="3">
    <source>
        <dbReference type="WBParaSite" id="Hba_07543"/>
    </source>
</evidence>
<dbReference type="WBParaSite" id="Hba_07543">
    <property type="protein sequence ID" value="Hba_07543"/>
    <property type="gene ID" value="Hba_07543"/>
</dbReference>
<name>A0A1I7WQW4_HETBA</name>
<proteinExistence type="predicted"/>
<keyword evidence="1" id="KW-0472">Membrane</keyword>
<protein>
    <submittedName>
        <fullName evidence="3">Transmembrane protein</fullName>
    </submittedName>
</protein>
<feature type="transmembrane region" description="Helical" evidence="1">
    <location>
        <begin position="89"/>
        <end position="108"/>
    </location>
</feature>
<keyword evidence="2" id="KW-1185">Reference proteome</keyword>
<organism evidence="2 3">
    <name type="scientific">Heterorhabditis bacteriophora</name>
    <name type="common">Entomopathogenic nematode worm</name>
    <dbReference type="NCBI Taxonomy" id="37862"/>
    <lineage>
        <taxon>Eukaryota</taxon>
        <taxon>Metazoa</taxon>
        <taxon>Ecdysozoa</taxon>
        <taxon>Nematoda</taxon>
        <taxon>Chromadorea</taxon>
        <taxon>Rhabditida</taxon>
        <taxon>Rhabditina</taxon>
        <taxon>Rhabditomorpha</taxon>
        <taxon>Strongyloidea</taxon>
        <taxon>Heterorhabditidae</taxon>
        <taxon>Heterorhabditis</taxon>
    </lineage>
</organism>
<dbReference type="Proteomes" id="UP000095283">
    <property type="component" value="Unplaced"/>
</dbReference>
<accession>A0A1I7WQW4</accession>
<keyword evidence="1" id="KW-1133">Transmembrane helix</keyword>
<evidence type="ECO:0000313" key="2">
    <source>
        <dbReference type="Proteomes" id="UP000095283"/>
    </source>
</evidence>